<feature type="domain" description="ABC transmembrane type-1" evidence="8">
    <location>
        <begin position="83"/>
        <end position="263"/>
    </location>
</feature>
<dbReference type="PANTHER" id="PTHR30151">
    <property type="entry name" value="ALKANE SULFONATE ABC TRANSPORTER-RELATED, MEMBRANE SUBUNIT"/>
    <property type="match status" value="1"/>
</dbReference>
<evidence type="ECO:0000256" key="5">
    <source>
        <dbReference type="ARBA" id="ARBA00022989"/>
    </source>
</evidence>
<evidence type="ECO:0000259" key="8">
    <source>
        <dbReference type="PROSITE" id="PS50928"/>
    </source>
</evidence>
<keyword evidence="4 7" id="KW-0812">Transmembrane</keyword>
<feature type="transmembrane region" description="Helical" evidence="7">
    <location>
        <begin position="93"/>
        <end position="110"/>
    </location>
</feature>
<comment type="caution">
    <text evidence="9">The sequence shown here is derived from an EMBL/GenBank/DDBJ whole genome shotgun (WGS) entry which is preliminary data.</text>
</comment>
<feature type="transmembrane region" description="Helical" evidence="7">
    <location>
        <begin position="117"/>
        <end position="143"/>
    </location>
</feature>
<keyword evidence="10" id="KW-1185">Reference proteome</keyword>
<feature type="transmembrane region" description="Helical" evidence="7">
    <location>
        <begin position="149"/>
        <end position="168"/>
    </location>
</feature>
<name>A0ABU9YP20_9PROT</name>
<organism evidence="9 10">
    <name type="scientific">Tistrella arctica</name>
    <dbReference type="NCBI Taxonomy" id="3133430"/>
    <lineage>
        <taxon>Bacteria</taxon>
        <taxon>Pseudomonadati</taxon>
        <taxon>Pseudomonadota</taxon>
        <taxon>Alphaproteobacteria</taxon>
        <taxon>Geminicoccales</taxon>
        <taxon>Geminicoccaceae</taxon>
        <taxon>Tistrella</taxon>
    </lineage>
</organism>
<evidence type="ECO:0000256" key="2">
    <source>
        <dbReference type="ARBA" id="ARBA00022448"/>
    </source>
</evidence>
<dbReference type="CDD" id="cd06261">
    <property type="entry name" value="TM_PBP2"/>
    <property type="match status" value="1"/>
</dbReference>
<evidence type="ECO:0000256" key="4">
    <source>
        <dbReference type="ARBA" id="ARBA00022692"/>
    </source>
</evidence>
<feature type="transmembrane region" description="Helical" evidence="7">
    <location>
        <begin position="34"/>
        <end position="55"/>
    </location>
</feature>
<evidence type="ECO:0000256" key="3">
    <source>
        <dbReference type="ARBA" id="ARBA00022475"/>
    </source>
</evidence>
<dbReference type="InterPro" id="IPR035906">
    <property type="entry name" value="MetI-like_sf"/>
</dbReference>
<comment type="similarity">
    <text evidence="7">Belongs to the binding-protein-dependent transport system permease family.</text>
</comment>
<keyword evidence="3" id="KW-1003">Cell membrane</keyword>
<sequence>MVAPGLKSHTGRASRAGRASHTGWAFLALLRERVLPVVLGLAAIGIIWEGAIWFFDVKPFVLPSLTAIFGATIDDLPRMLVALQATLYEAGSGYALGTAIGVALAMLMVFMPPLERVLMPVVVAINSVPVVAYTPLALIWLGIGPASKIAMVTLAVGFVILINTIHGLKRPEQGAIDLMRSFGAGPVTIMRKLRLPAAMPSMVNGLRVAVVRAIIVAIVAEMLGAYSGIGWVIFQATQQVDFLLVWAAVLTSSVASMVLYLLLVWIDRKLVWWQ</sequence>
<evidence type="ECO:0000313" key="10">
    <source>
        <dbReference type="Proteomes" id="UP001413721"/>
    </source>
</evidence>
<dbReference type="Pfam" id="PF00528">
    <property type="entry name" value="BPD_transp_1"/>
    <property type="match status" value="1"/>
</dbReference>
<feature type="transmembrane region" description="Helical" evidence="7">
    <location>
        <begin position="245"/>
        <end position="266"/>
    </location>
</feature>
<accession>A0ABU9YP20</accession>
<dbReference type="PROSITE" id="PS50928">
    <property type="entry name" value="ABC_TM1"/>
    <property type="match status" value="1"/>
</dbReference>
<comment type="subcellular location">
    <subcellularLocation>
        <location evidence="1 7">Cell membrane</location>
        <topology evidence="1 7">Multi-pass membrane protein</topology>
    </subcellularLocation>
</comment>
<proteinExistence type="inferred from homology"/>
<gene>
    <name evidence="9" type="ORF">WG926_19805</name>
</gene>
<dbReference type="RefSeq" id="WP_345938106.1">
    <property type="nucleotide sequence ID" value="NZ_JBBKTW010000007.1"/>
</dbReference>
<evidence type="ECO:0000313" key="9">
    <source>
        <dbReference type="EMBL" id="MEN2990568.1"/>
    </source>
</evidence>
<dbReference type="Gene3D" id="1.10.3720.10">
    <property type="entry name" value="MetI-like"/>
    <property type="match status" value="1"/>
</dbReference>
<evidence type="ECO:0000256" key="7">
    <source>
        <dbReference type="RuleBase" id="RU363032"/>
    </source>
</evidence>
<dbReference type="InterPro" id="IPR000515">
    <property type="entry name" value="MetI-like"/>
</dbReference>
<protein>
    <submittedName>
        <fullName evidence="9">ABC transporter permease</fullName>
    </submittedName>
</protein>
<dbReference type="Proteomes" id="UP001413721">
    <property type="component" value="Unassembled WGS sequence"/>
</dbReference>
<reference evidence="9 10" key="1">
    <citation type="submission" date="2024-03" db="EMBL/GenBank/DDBJ databases">
        <title>High-quality draft genome sequencing of Tistrella sp. BH-R2-4.</title>
        <authorList>
            <person name="Dong C."/>
        </authorList>
    </citation>
    <scope>NUCLEOTIDE SEQUENCE [LARGE SCALE GENOMIC DNA]</scope>
    <source>
        <strain evidence="9 10">BH-R2-4</strain>
    </source>
</reference>
<dbReference type="PANTHER" id="PTHR30151:SF20">
    <property type="entry name" value="ABC TRANSPORTER PERMEASE PROTEIN HI_0355-RELATED"/>
    <property type="match status" value="1"/>
</dbReference>
<evidence type="ECO:0000256" key="6">
    <source>
        <dbReference type="ARBA" id="ARBA00023136"/>
    </source>
</evidence>
<keyword evidence="5 7" id="KW-1133">Transmembrane helix</keyword>
<evidence type="ECO:0000256" key="1">
    <source>
        <dbReference type="ARBA" id="ARBA00004651"/>
    </source>
</evidence>
<feature type="transmembrane region" description="Helical" evidence="7">
    <location>
        <begin position="209"/>
        <end position="233"/>
    </location>
</feature>
<keyword evidence="2 7" id="KW-0813">Transport</keyword>
<dbReference type="EMBL" id="JBBKTW010000007">
    <property type="protein sequence ID" value="MEN2990568.1"/>
    <property type="molecule type" value="Genomic_DNA"/>
</dbReference>
<dbReference type="SUPFAM" id="SSF161098">
    <property type="entry name" value="MetI-like"/>
    <property type="match status" value="1"/>
</dbReference>
<keyword evidence="6 7" id="KW-0472">Membrane</keyword>